<dbReference type="RefSeq" id="WP_142006180.1">
    <property type="nucleotide sequence ID" value="NZ_CAJTBP010000001.1"/>
</dbReference>
<dbReference type="OrthoDB" id="9797989at2"/>
<protein>
    <submittedName>
        <fullName evidence="2">Putative acetyltransferase</fullName>
    </submittedName>
</protein>
<dbReference type="Proteomes" id="UP000318336">
    <property type="component" value="Unassembled WGS sequence"/>
</dbReference>
<dbReference type="CDD" id="cd04301">
    <property type="entry name" value="NAT_SF"/>
    <property type="match status" value="1"/>
</dbReference>
<feature type="domain" description="N-acetyltransferase" evidence="1">
    <location>
        <begin position="1"/>
        <end position="174"/>
    </location>
</feature>
<organism evidence="2 3">
    <name type="scientific">Barrientosiimonas humi</name>
    <dbReference type="NCBI Taxonomy" id="999931"/>
    <lineage>
        <taxon>Bacteria</taxon>
        <taxon>Bacillati</taxon>
        <taxon>Actinomycetota</taxon>
        <taxon>Actinomycetes</taxon>
        <taxon>Micrococcales</taxon>
        <taxon>Dermacoccaceae</taxon>
        <taxon>Barrientosiimonas</taxon>
    </lineage>
</organism>
<dbReference type="InterPro" id="IPR016181">
    <property type="entry name" value="Acyl_CoA_acyltransferase"/>
</dbReference>
<dbReference type="EMBL" id="VFOK01000001">
    <property type="protein sequence ID" value="TQL34132.1"/>
    <property type="molecule type" value="Genomic_DNA"/>
</dbReference>
<keyword evidence="3" id="KW-1185">Reference proteome</keyword>
<accession>A0A542XE81</accession>
<sequence length="174" mass="19252">MIRLVEPSKRLHASWWEGIAEFDADATLHGYSAFGFERADLASEPAFGDWLDQQRRNLTDPPEGFVPATLFWIVDDVAPDRVLGSLHLRHELNAYLLEEGGHIGYGVRPSARGRGVATDALREAIAYAGSIGIDRLLVTCDDGNEPSRRTIEAGGGVLEDVRHGTRRYWISPRG</sequence>
<dbReference type="InterPro" id="IPR000182">
    <property type="entry name" value="GNAT_dom"/>
</dbReference>
<proteinExistence type="predicted"/>
<reference evidence="2 3" key="1">
    <citation type="submission" date="2019-06" db="EMBL/GenBank/DDBJ databases">
        <title>Sequencing the genomes of 1000 actinobacteria strains.</title>
        <authorList>
            <person name="Klenk H.-P."/>
        </authorList>
    </citation>
    <scope>NUCLEOTIDE SEQUENCE [LARGE SCALE GENOMIC DNA]</scope>
    <source>
        <strain evidence="2 3">DSM 24617</strain>
    </source>
</reference>
<evidence type="ECO:0000313" key="3">
    <source>
        <dbReference type="Proteomes" id="UP000318336"/>
    </source>
</evidence>
<dbReference type="SUPFAM" id="SSF55729">
    <property type="entry name" value="Acyl-CoA N-acyltransferases (Nat)"/>
    <property type="match status" value="1"/>
</dbReference>
<dbReference type="Pfam" id="PF13302">
    <property type="entry name" value="Acetyltransf_3"/>
    <property type="match status" value="1"/>
</dbReference>
<keyword evidence="2" id="KW-0808">Transferase</keyword>
<name>A0A542XE81_9MICO</name>
<comment type="caution">
    <text evidence="2">The sequence shown here is derived from an EMBL/GenBank/DDBJ whole genome shotgun (WGS) entry which is preliminary data.</text>
</comment>
<dbReference type="PROSITE" id="PS51186">
    <property type="entry name" value="GNAT"/>
    <property type="match status" value="1"/>
</dbReference>
<dbReference type="AlphaFoldDB" id="A0A542XE81"/>
<gene>
    <name evidence="2" type="ORF">FB554_2291</name>
</gene>
<dbReference type="PANTHER" id="PTHR39173">
    <property type="entry name" value="ACETYLTRANSFERASE"/>
    <property type="match status" value="1"/>
</dbReference>
<dbReference type="Gene3D" id="3.40.630.30">
    <property type="match status" value="1"/>
</dbReference>
<evidence type="ECO:0000313" key="2">
    <source>
        <dbReference type="EMBL" id="TQL34132.1"/>
    </source>
</evidence>
<evidence type="ECO:0000259" key="1">
    <source>
        <dbReference type="PROSITE" id="PS51186"/>
    </source>
</evidence>
<dbReference type="PANTHER" id="PTHR39173:SF1">
    <property type="entry name" value="ACETYLTRANSFERASE"/>
    <property type="match status" value="1"/>
</dbReference>
<dbReference type="GO" id="GO:0016747">
    <property type="term" value="F:acyltransferase activity, transferring groups other than amino-acyl groups"/>
    <property type="evidence" value="ECO:0007669"/>
    <property type="project" value="InterPro"/>
</dbReference>